<keyword evidence="1" id="KW-0418">Kinase</keyword>
<evidence type="ECO:0000313" key="2">
    <source>
        <dbReference type="Proteomes" id="UP000289718"/>
    </source>
</evidence>
<dbReference type="SUPFAM" id="SSF56112">
    <property type="entry name" value="Protein kinase-like (PK-like)"/>
    <property type="match status" value="1"/>
</dbReference>
<dbReference type="GO" id="GO:0016301">
    <property type="term" value="F:kinase activity"/>
    <property type="evidence" value="ECO:0007669"/>
    <property type="project" value="UniProtKB-KW"/>
</dbReference>
<dbReference type="Proteomes" id="UP000289718">
    <property type="component" value="Unassembled WGS sequence"/>
</dbReference>
<evidence type="ECO:0000313" key="1">
    <source>
        <dbReference type="EMBL" id="RXK12256.1"/>
    </source>
</evidence>
<reference evidence="1 2" key="1">
    <citation type="submission" date="2017-09" db="EMBL/GenBank/DDBJ databases">
        <title>Genomics of the genus Arcobacter.</title>
        <authorList>
            <person name="Perez-Cataluna A."/>
            <person name="Figueras M.J."/>
            <person name="Salas-Masso N."/>
        </authorList>
    </citation>
    <scope>NUCLEOTIDE SEQUENCE [LARGE SCALE GENOMIC DNA]</scope>
    <source>
        <strain evidence="1 2">F156-34</strain>
    </source>
</reference>
<keyword evidence="2" id="KW-1185">Reference proteome</keyword>
<organism evidence="1 2">
    <name type="scientific">Halarcobacter mediterraneus</name>
    <dbReference type="NCBI Taxonomy" id="2023153"/>
    <lineage>
        <taxon>Bacteria</taxon>
        <taxon>Pseudomonadati</taxon>
        <taxon>Campylobacterota</taxon>
        <taxon>Epsilonproteobacteria</taxon>
        <taxon>Campylobacterales</taxon>
        <taxon>Arcobacteraceae</taxon>
        <taxon>Halarcobacter</taxon>
    </lineage>
</organism>
<dbReference type="AlphaFoldDB" id="A0A4V1M154"/>
<dbReference type="OrthoDB" id="5344325at2"/>
<gene>
    <name evidence="1" type="ORF">CP965_10840</name>
</gene>
<accession>A0A4V1M154</accession>
<protein>
    <submittedName>
        <fullName evidence="1">Kinase</fullName>
    </submittedName>
</protein>
<name>A0A4V1M154_9BACT</name>
<dbReference type="EMBL" id="NXIE01000004">
    <property type="protein sequence ID" value="RXK12256.1"/>
    <property type="molecule type" value="Genomic_DNA"/>
</dbReference>
<dbReference type="RefSeq" id="WP_129062123.1">
    <property type="nucleotide sequence ID" value="NZ_NXIE01000004.1"/>
</dbReference>
<dbReference type="InterPro" id="IPR011009">
    <property type="entry name" value="Kinase-like_dom_sf"/>
</dbReference>
<keyword evidence="1" id="KW-0808">Transferase</keyword>
<sequence length="262" mass="31118">MGNFIPFEDKDFETLVKQEFKNSQKEIFSLEYQNKKYWIKKGRKTSSNIFHKIFYRLLPFEVLIPVETKTAVESILFETTKLKKFDTLGVDVPKVIASNEEFFVLSDCGRDIYGYLKYSDASQKQFDLYLKKYILALGNIHNLNEYHGGAQSRNFTYSQNKVFAIDLEDSFDKSVDIITLQFRDLLLLLLSMSKIKNYDFSYKEIVYLYVEETNNSHFINKLKDLSKSLRFLIFLYNKDFIKNIMPRDLKDFCRLLKELEEL</sequence>
<comment type="caution">
    <text evidence="1">The sequence shown here is derived from an EMBL/GenBank/DDBJ whole genome shotgun (WGS) entry which is preliminary data.</text>
</comment>
<proteinExistence type="predicted"/>